<evidence type="ECO:0000256" key="1">
    <source>
        <dbReference type="SAM" id="SignalP"/>
    </source>
</evidence>
<organism evidence="2">
    <name type="scientific">Graphocephala atropunctata</name>
    <dbReference type="NCBI Taxonomy" id="36148"/>
    <lineage>
        <taxon>Eukaryota</taxon>
        <taxon>Metazoa</taxon>
        <taxon>Ecdysozoa</taxon>
        <taxon>Arthropoda</taxon>
        <taxon>Hexapoda</taxon>
        <taxon>Insecta</taxon>
        <taxon>Pterygota</taxon>
        <taxon>Neoptera</taxon>
        <taxon>Paraneoptera</taxon>
        <taxon>Hemiptera</taxon>
        <taxon>Auchenorrhyncha</taxon>
        <taxon>Membracoidea</taxon>
        <taxon>Cicadellidae</taxon>
        <taxon>Cicadellinae</taxon>
        <taxon>Cicadellini</taxon>
        <taxon>Graphocephala</taxon>
    </lineage>
</organism>
<accession>A0A1B6LRC3</accession>
<gene>
    <name evidence="2" type="ORF">g.44887</name>
</gene>
<reference evidence="2" key="1">
    <citation type="submission" date="2015-11" db="EMBL/GenBank/DDBJ databases">
        <title>De novo transcriptome assembly of four potential Pierce s Disease insect vectors from Arizona vineyards.</title>
        <authorList>
            <person name="Tassone E.E."/>
        </authorList>
    </citation>
    <scope>NUCLEOTIDE SEQUENCE</scope>
</reference>
<protein>
    <submittedName>
        <fullName evidence="2">Uncharacterized protein</fullName>
    </submittedName>
</protein>
<feature type="signal peptide" evidence="1">
    <location>
        <begin position="1"/>
        <end position="18"/>
    </location>
</feature>
<keyword evidence="1" id="KW-0732">Signal</keyword>
<sequence length="200" mass="22034">MQPTTVFIVVFILSSAKASNTTSHICKNDKEQYDAIVNKIATYVSNKMINQCKGAAKGSEKGQNKEAVVECLKNAANMSVGDLPAEIKTKMMRLALFEVKFVMNSINDASREIIKEGKSLIKNAAEELNKLLRGAINSEIRKSGLVHVPDAEALRPRSGVEIHIDEINIEININFSIGEDIANAVYETAESQFEALTSWF</sequence>
<name>A0A1B6LRC3_9HEMI</name>
<dbReference type="EMBL" id="GEBQ01013838">
    <property type="protein sequence ID" value="JAT26139.1"/>
    <property type="molecule type" value="Transcribed_RNA"/>
</dbReference>
<feature type="chain" id="PRO_5008587641" evidence="1">
    <location>
        <begin position="19"/>
        <end position="200"/>
    </location>
</feature>
<proteinExistence type="predicted"/>
<dbReference type="AlphaFoldDB" id="A0A1B6LRC3"/>
<evidence type="ECO:0000313" key="2">
    <source>
        <dbReference type="EMBL" id="JAT26139.1"/>
    </source>
</evidence>